<evidence type="ECO:0000256" key="1">
    <source>
        <dbReference type="SAM" id="SignalP"/>
    </source>
</evidence>
<evidence type="ECO:0000313" key="3">
    <source>
        <dbReference type="Proteomes" id="UP000321046"/>
    </source>
</evidence>
<sequence>MPPHKRRGPLSSALLLLAMLALVPTRASATELALRPHAISLSAGTEGAALYLSRGTEARAGWVGARYLHGATGVGVPLGFYQEIFARVGRPLMLRAELTPMLLTRDHLTPALGATLGLDQRFVGRTLLASLGLEVDYAAQAPLERFEQRTNLLLTGGLGHRFAGADLWITAHAGYTLGGQGGGGLVAAVSLGMTLGRFTP</sequence>
<comment type="caution">
    <text evidence="2">The sequence shown here is derived from an EMBL/GenBank/DDBJ whole genome shotgun (WGS) entry which is preliminary data.</text>
</comment>
<dbReference type="RefSeq" id="WP_146974425.1">
    <property type="nucleotide sequence ID" value="NZ_VOSL01000046.1"/>
</dbReference>
<evidence type="ECO:0000313" key="2">
    <source>
        <dbReference type="EMBL" id="TXD36245.1"/>
    </source>
</evidence>
<reference evidence="2 3" key="1">
    <citation type="submission" date="2019-08" db="EMBL/GenBank/DDBJ databases">
        <title>Bradymonadales sp. TMQ2.</title>
        <authorList>
            <person name="Liang Q."/>
        </authorList>
    </citation>
    <scope>NUCLEOTIDE SEQUENCE [LARGE SCALE GENOMIC DNA]</scope>
    <source>
        <strain evidence="2 3">TMQ2</strain>
    </source>
</reference>
<protein>
    <recommendedName>
        <fullName evidence="4">Outer membrane protein beta-barrel domain-containing protein</fullName>
    </recommendedName>
</protein>
<name>A0A5C6XAI6_9DELT</name>
<feature type="chain" id="PRO_5023152050" description="Outer membrane protein beta-barrel domain-containing protein" evidence="1">
    <location>
        <begin position="30"/>
        <end position="200"/>
    </location>
</feature>
<dbReference type="AlphaFoldDB" id="A0A5C6XAI6"/>
<gene>
    <name evidence="2" type="ORF">FRC96_10355</name>
</gene>
<dbReference type="EMBL" id="VOSL01000046">
    <property type="protein sequence ID" value="TXD36245.1"/>
    <property type="molecule type" value="Genomic_DNA"/>
</dbReference>
<dbReference type="Proteomes" id="UP000321046">
    <property type="component" value="Unassembled WGS sequence"/>
</dbReference>
<evidence type="ECO:0008006" key="4">
    <source>
        <dbReference type="Google" id="ProtNLM"/>
    </source>
</evidence>
<feature type="signal peptide" evidence="1">
    <location>
        <begin position="1"/>
        <end position="29"/>
    </location>
</feature>
<organism evidence="2 3">
    <name type="scientific">Lujinxingia vulgaris</name>
    <dbReference type="NCBI Taxonomy" id="2600176"/>
    <lineage>
        <taxon>Bacteria</taxon>
        <taxon>Deltaproteobacteria</taxon>
        <taxon>Bradymonadales</taxon>
        <taxon>Lujinxingiaceae</taxon>
        <taxon>Lujinxingia</taxon>
    </lineage>
</organism>
<dbReference type="OrthoDB" id="5511998at2"/>
<keyword evidence="1" id="KW-0732">Signal</keyword>
<proteinExistence type="predicted"/>
<accession>A0A5C6XAI6</accession>